<dbReference type="PANTHER" id="PTHR10458:SF22">
    <property type="entry name" value="PEPTIDE DEFORMYLASE"/>
    <property type="match status" value="1"/>
</dbReference>
<dbReference type="NCBIfam" id="TIGR00079">
    <property type="entry name" value="pept_deformyl"/>
    <property type="match status" value="1"/>
</dbReference>
<dbReference type="InterPro" id="IPR036821">
    <property type="entry name" value="Peptide_deformylase_sf"/>
</dbReference>
<comment type="catalytic activity">
    <reaction evidence="2">
        <text>N-terminal N-formyl-L-methionyl-[peptide] + H2O = N-terminal L-methionyl-[peptide] + formate</text>
        <dbReference type="Rhea" id="RHEA:24420"/>
        <dbReference type="Rhea" id="RHEA-COMP:10639"/>
        <dbReference type="Rhea" id="RHEA-COMP:10640"/>
        <dbReference type="ChEBI" id="CHEBI:15377"/>
        <dbReference type="ChEBI" id="CHEBI:15740"/>
        <dbReference type="ChEBI" id="CHEBI:49298"/>
        <dbReference type="ChEBI" id="CHEBI:64731"/>
        <dbReference type="EC" id="3.5.1.88"/>
    </reaction>
</comment>
<keyword evidence="2" id="KW-0648">Protein biosynthesis</keyword>
<dbReference type="PIRSF" id="PIRSF004749">
    <property type="entry name" value="Pep_def"/>
    <property type="match status" value="1"/>
</dbReference>
<feature type="binding site" evidence="2">
    <location>
        <position position="96"/>
    </location>
    <ligand>
        <name>Fe cation</name>
        <dbReference type="ChEBI" id="CHEBI:24875"/>
    </ligand>
</feature>
<dbReference type="Pfam" id="PF01327">
    <property type="entry name" value="Pep_deformylase"/>
    <property type="match status" value="1"/>
</dbReference>
<dbReference type="GO" id="GO:0006412">
    <property type="term" value="P:translation"/>
    <property type="evidence" value="ECO:0007669"/>
    <property type="project" value="UniProtKB-UniRule"/>
</dbReference>
<sequence>MKLNLVTTPNPVLNQPTAPIVKIDQKILAIVKEMKRVLNNCTNPEGVGLAAPQVGLSLSLFLTKPYPDSKINTYLNPKIIETATQESHKKDTLEGCLSITNTWANVKRPKWVILEYQSLSGEQMTKKFSGWEAQIIQHEMDHLKGILFTHRALEQAKQLYRIEKNNQGEEELVSLEI</sequence>
<accession>A0A1F7KAT6</accession>
<dbReference type="EC" id="3.5.1.88" evidence="2"/>
<comment type="function">
    <text evidence="2">Removes the formyl group from the N-terminal Met of newly synthesized proteins. Requires at least a dipeptide for an efficient rate of reaction. N-terminal L-methionine is a prerequisite for activity but the enzyme has broad specificity at other positions.</text>
</comment>
<gene>
    <name evidence="2" type="primary">def</name>
    <name evidence="3" type="ORF">A2209_04775</name>
</gene>
<dbReference type="HAMAP" id="MF_00163">
    <property type="entry name" value="Pep_deformylase"/>
    <property type="match status" value="1"/>
</dbReference>
<feature type="binding site" evidence="2">
    <location>
        <position position="142"/>
    </location>
    <ligand>
        <name>Fe cation</name>
        <dbReference type="ChEBI" id="CHEBI:24875"/>
    </ligand>
</feature>
<dbReference type="GO" id="GO:0046872">
    <property type="term" value="F:metal ion binding"/>
    <property type="evidence" value="ECO:0007669"/>
    <property type="project" value="UniProtKB-KW"/>
</dbReference>
<keyword evidence="2" id="KW-0408">Iron</keyword>
<dbReference type="GO" id="GO:0042586">
    <property type="term" value="F:peptide deformylase activity"/>
    <property type="evidence" value="ECO:0007669"/>
    <property type="project" value="UniProtKB-UniRule"/>
</dbReference>
<keyword evidence="2" id="KW-0479">Metal-binding</keyword>
<comment type="cofactor">
    <cofactor evidence="2">
        <name>Fe(2+)</name>
        <dbReference type="ChEBI" id="CHEBI:29033"/>
    </cofactor>
    <text evidence="2">Binds 1 Fe(2+) ion.</text>
</comment>
<evidence type="ECO:0000256" key="1">
    <source>
        <dbReference type="ARBA" id="ARBA00010759"/>
    </source>
</evidence>
<protein>
    <recommendedName>
        <fullName evidence="2">Peptide deformylase</fullName>
        <shortName evidence="2">PDF</shortName>
        <ecNumber evidence="2">3.5.1.88</ecNumber>
    </recommendedName>
    <alternativeName>
        <fullName evidence="2">Polypeptide deformylase</fullName>
    </alternativeName>
</protein>
<comment type="caution">
    <text evidence="3">The sequence shown here is derived from an EMBL/GenBank/DDBJ whole genome shotgun (WGS) entry which is preliminary data.</text>
</comment>
<feature type="binding site" evidence="2">
    <location>
        <position position="138"/>
    </location>
    <ligand>
        <name>Fe cation</name>
        <dbReference type="ChEBI" id="CHEBI:24875"/>
    </ligand>
</feature>
<dbReference type="Proteomes" id="UP000178450">
    <property type="component" value="Unassembled WGS sequence"/>
</dbReference>
<feature type="active site" evidence="2">
    <location>
        <position position="139"/>
    </location>
</feature>
<keyword evidence="2" id="KW-0378">Hydrolase</keyword>
<reference evidence="3 4" key="1">
    <citation type="journal article" date="2016" name="Nat. Commun.">
        <title>Thousands of microbial genomes shed light on interconnected biogeochemical processes in an aquifer system.</title>
        <authorList>
            <person name="Anantharaman K."/>
            <person name="Brown C.T."/>
            <person name="Hug L.A."/>
            <person name="Sharon I."/>
            <person name="Castelle C.J."/>
            <person name="Probst A.J."/>
            <person name="Thomas B.C."/>
            <person name="Singh A."/>
            <person name="Wilkins M.J."/>
            <person name="Karaoz U."/>
            <person name="Brodie E.L."/>
            <person name="Williams K.H."/>
            <person name="Hubbard S.S."/>
            <person name="Banfield J.F."/>
        </authorList>
    </citation>
    <scope>NUCLEOTIDE SEQUENCE [LARGE SCALE GENOMIC DNA]</scope>
</reference>
<dbReference type="AlphaFoldDB" id="A0A1F7KAT6"/>
<dbReference type="SUPFAM" id="SSF56420">
    <property type="entry name" value="Peptide deformylase"/>
    <property type="match status" value="1"/>
</dbReference>
<dbReference type="EMBL" id="MGBG01000013">
    <property type="protein sequence ID" value="OGK64975.1"/>
    <property type="molecule type" value="Genomic_DNA"/>
</dbReference>
<name>A0A1F7KAT6_9BACT</name>
<dbReference type="NCBIfam" id="NF001159">
    <property type="entry name" value="PRK00150.1-3"/>
    <property type="match status" value="1"/>
</dbReference>
<evidence type="ECO:0000313" key="3">
    <source>
        <dbReference type="EMBL" id="OGK64975.1"/>
    </source>
</evidence>
<dbReference type="CDD" id="cd00487">
    <property type="entry name" value="Pep_deformylase"/>
    <property type="match status" value="1"/>
</dbReference>
<evidence type="ECO:0000313" key="4">
    <source>
        <dbReference type="Proteomes" id="UP000178450"/>
    </source>
</evidence>
<organism evidence="3 4">
    <name type="scientific">Candidatus Roizmanbacteria bacterium RIFOXYA1_FULL_41_12</name>
    <dbReference type="NCBI Taxonomy" id="1802082"/>
    <lineage>
        <taxon>Bacteria</taxon>
        <taxon>Candidatus Roizmaniibacteriota</taxon>
    </lineage>
</organism>
<dbReference type="PRINTS" id="PR01576">
    <property type="entry name" value="PDEFORMYLASE"/>
</dbReference>
<evidence type="ECO:0000256" key="2">
    <source>
        <dbReference type="HAMAP-Rule" id="MF_00163"/>
    </source>
</evidence>
<dbReference type="Gene3D" id="3.90.45.10">
    <property type="entry name" value="Peptide deformylase"/>
    <property type="match status" value="1"/>
</dbReference>
<dbReference type="PANTHER" id="PTHR10458">
    <property type="entry name" value="PEPTIDE DEFORMYLASE"/>
    <property type="match status" value="1"/>
</dbReference>
<comment type="similarity">
    <text evidence="1 2">Belongs to the polypeptide deformylase family.</text>
</comment>
<proteinExistence type="inferred from homology"/>
<dbReference type="InterPro" id="IPR023635">
    <property type="entry name" value="Peptide_deformylase"/>
</dbReference>